<name>A0ABQ8ZZN1_9ROSI</name>
<reference evidence="1" key="2">
    <citation type="journal article" date="2023" name="Int. J. Mol. Sci.">
        <title>De Novo Assembly and Annotation of 11 Diverse Shrub Willow (Salix) Genomes Reveals Novel Gene Organization in Sex-Linked Regions.</title>
        <authorList>
            <person name="Hyden B."/>
            <person name="Feng K."/>
            <person name="Yates T.B."/>
            <person name="Jawdy S."/>
            <person name="Cereghino C."/>
            <person name="Smart L.B."/>
            <person name="Muchero W."/>
        </authorList>
    </citation>
    <scope>NUCLEOTIDE SEQUENCE</scope>
    <source>
        <tissue evidence="1">Shoot tip</tissue>
    </source>
</reference>
<proteinExistence type="predicted"/>
<protein>
    <submittedName>
        <fullName evidence="1">Uncharacterized protein</fullName>
    </submittedName>
</protein>
<dbReference type="Proteomes" id="UP001141253">
    <property type="component" value="Chromosome 10"/>
</dbReference>
<sequence>MGFIKQSIQFSMAINARVKAI</sequence>
<accession>A0ABQ8ZZN1</accession>
<organism evidence="1 2">
    <name type="scientific">Salix suchowensis</name>
    <dbReference type="NCBI Taxonomy" id="1278906"/>
    <lineage>
        <taxon>Eukaryota</taxon>
        <taxon>Viridiplantae</taxon>
        <taxon>Streptophyta</taxon>
        <taxon>Embryophyta</taxon>
        <taxon>Tracheophyta</taxon>
        <taxon>Spermatophyta</taxon>
        <taxon>Magnoliopsida</taxon>
        <taxon>eudicotyledons</taxon>
        <taxon>Gunneridae</taxon>
        <taxon>Pentapetalae</taxon>
        <taxon>rosids</taxon>
        <taxon>fabids</taxon>
        <taxon>Malpighiales</taxon>
        <taxon>Salicaceae</taxon>
        <taxon>Saliceae</taxon>
        <taxon>Salix</taxon>
    </lineage>
</organism>
<dbReference type="EMBL" id="JAPFFI010000024">
    <property type="protein sequence ID" value="KAJ6313429.1"/>
    <property type="molecule type" value="Genomic_DNA"/>
</dbReference>
<keyword evidence="2" id="KW-1185">Reference proteome</keyword>
<evidence type="ECO:0000313" key="1">
    <source>
        <dbReference type="EMBL" id="KAJ6313429.1"/>
    </source>
</evidence>
<reference evidence="1" key="1">
    <citation type="submission" date="2022-10" db="EMBL/GenBank/DDBJ databases">
        <authorList>
            <person name="Hyden B.L."/>
            <person name="Feng K."/>
            <person name="Yates T."/>
            <person name="Jawdy S."/>
            <person name="Smart L.B."/>
            <person name="Muchero W."/>
        </authorList>
    </citation>
    <scope>NUCLEOTIDE SEQUENCE</scope>
    <source>
        <tissue evidence="1">Shoot tip</tissue>
    </source>
</reference>
<comment type="caution">
    <text evidence="1">The sequence shown here is derived from an EMBL/GenBank/DDBJ whole genome shotgun (WGS) entry which is preliminary data.</text>
</comment>
<gene>
    <name evidence="1" type="ORF">OIU77_014853</name>
</gene>
<evidence type="ECO:0000313" key="2">
    <source>
        <dbReference type="Proteomes" id="UP001141253"/>
    </source>
</evidence>